<dbReference type="STRING" id="699431.SY89_01928"/>
<organism evidence="1 2">
    <name type="scientific">Halolamina pelagica</name>
    <dbReference type="NCBI Taxonomy" id="699431"/>
    <lineage>
        <taxon>Archaea</taxon>
        <taxon>Methanobacteriati</taxon>
        <taxon>Methanobacteriota</taxon>
        <taxon>Stenosarchaea group</taxon>
        <taxon>Halobacteria</taxon>
        <taxon>Halobacteriales</taxon>
        <taxon>Haloferacaceae</taxon>
    </lineage>
</organism>
<reference evidence="2" key="1">
    <citation type="submission" date="2013-11" db="EMBL/GenBank/DDBJ databases">
        <authorList>
            <person name="Hoang H.T."/>
            <person name="Killian M.L."/>
            <person name="Madson D.M."/>
            <person name="Arruda P.H.E."/>
            <person name="Sun D."/>
            <person name="Schwartz K.J."/>
            <person name="Yoon K."/>
        </authorList>
    </citation>
    <scope>NUCLEOTIDE SEQUENCE [LARGE SCALE GENOMIC DNA]</scope>
    <source>
        <strain evidence="2">CDK2</strain>
    </source>
</reference>
<dbReference type="Proteomes" id="UP000050535">
    <property type="component" value="Unassembled WGS sequence"/>
</dbReference>
<protein>
    <submittedName>
        <fullName evidence="1">Uncharacterized protein</fullName>
    </submittedName>
</protein>
<gene>
    <name evidence="1" type="ORF">SY89_01928</name>
</gene>
<evidence type="ECO:0000313" key="1">
    <source>
        <dbReference type="EMBL" id="KPN31185.1"/>
    </source>
</evidence>
<keyword evidence="2" id="KW-1185">Reference proteome</keyword>
<name>A0A0P7I2R2_9EURY</name>
<proteinExistence type="predicted"/>
<dbReference type="RefSeq" id="WP_054583894.1">
    <property type="nucleotide sequence ID" value="NZ_LGUC01000001.1"/>
</dbReference>
<dbReference type="AlphaFoldDB" id="A0A0P7I2R2"/>
<accession>A0A0P7I2R2</accession>
<comment type="caution">
    <text evidence="1">The sequence shown here is derived from an EMBL/GenBank/DDBJ whole genome shotgun (WGS) entry which is preliminary data.</text>
</comment>
<dbReference type="OrthoDB" id="311168at2157"/>
<sequence length="120" mass="13155">MATRTRTTTPFDALVRALRPRTPDVSVRKRTADLLYDADVGNRTLVGVLAGADEAVYYSERTRCVAAVRITDVGPDLGSARPLGQAVDDPARAFDHVEGDWAWTNPSIEPRRKHPAGGRR</sequence>
<dbReference type="EMBL" id="LGUC01000001">
    <property type="protein sequence ID" value="KPN31185.1"/>
    <property type="molecule type" value="Genomic_DNA"/>
</dbReference>
<evidence type="ECO:0000313" key="2">
    <source>
        <dbReference type="Proteomes" id="UP000050535"/>
    </source>
</evidence>